<evidence type="ECO:0000256" key="2">
    <source>
        <dbReference type="ARBA" id="ARBA00022679"/>
    </source>
</evidence>
<dbReference type="InterPro" id="IPR050198">
    <property type="entry name" value="Non-receptor_tyrosine_kinases"/>
</dbReference>
<evidence type="ECO:0000256" key="3">
    <source>
        <dbReference type="ARBA" id="ARBA00022741"/>
    </source>
</evidence>
<feature type="binding site" evidence="10">
    <location>
        <position position="233"/>
    </location>
    <ligand>
        <name>ATP</name>
        <dbReference type="ChEBI" id="CHEBI:30616"/>
    </ligand>
</feature>
<comment type="catalytic activity">
    <reaction evidence="8 11">
        <text>L-tyrosyl-[protein] + ATP = O-phospho-L-tyrosyl-[protein] + ADP + H(+)</text>
        <dbReference type="Rhea" id="RHEA:10596"/>
        <dbReference type="Rhea" id="RHEA-COMP:10136"/>
        <dbReference type="Rhea" id="RHEA-COMP:20101"/>
        <dbReference type="ChEBI" id="CHEBI:15378"/>
        <dbReference type="ChEBI" id="CHEBI:30616"/>
        <dbReference type="ChEBI" id="CHEBI:46858"/>
        <dbReference type="ChEBI" id="CHEBI:61978"/>
        <dbReference type="ChEBI" id="CHEBI:456216"/>
        <dbReference type="EC" id="2.7.10.2"/>
    </reaction>
</comment>
<dbReference type="Gene3D" id="1.10.510.10">
    <property type="entry name" value="Transferase(Phosphotransferase) domain 1"/>
    <property type="match status" value="1"/>
</dbReference>
<dbReference type="PRINTS" id="PR00109">
    <property type="entry name" value="TYRKINASE"/>
</dbReference>
<dbReference type="Pfam" id="PF00017">
    <property type="entry name" value="SH2"/>
    <property type="match status" value="1"/>
</dbReference>
<dbReference type="PROSITE" id="PS50001">
    <property type="entry name" value="SH2"/>
    <property type="match status" value="1"/>
</dbReference>
<evidence type="ECO:0000256" key="9">
    <source>
        <dbReference type="PROSITE-ProRule" id="PRU00191"/>
    </source>
</evidence>
<accession>A0ABD2PUM9</accession>
<feature type="domain" description="Protein kinase" evidence="13">
    <location>
        <begin position="206"/>
        <end position="463"/>
    </location>
</feature>
<evidence type="ECO:0000256" key="10">
    <source>
        <dbReference type="PROSITE-ProRule" id="PRU10141"/>
    </source>
</evidence>
<dbReference type="CDD" id="cd00192">
    <property type="entry name" value="PTKc"/>
    <property type="match status" value="1"/>
</dbReference>
<keyword evidence="3 10" id="KW-0547">Nucleotide-binding</keyword>
<dbReference type="GO" id="GO:0050793">
    <property type="term" value="P:regulation of developmental process"/>
    <property type="evidence" value="ECO:0007669"/>
    <property type="project" value="UniProtKB-ARBA"/>
</dbReference>
<dbReference type="Gene3D" id="3.30.505.10">
    <property type="entry name" value="SH2 domain"/>
    <property type="match status" value="1"/>
</dbReference>
<dbReference type="GO" id="GO:0004715">
    <property type="term" value="F:non-membrane spanning protein tyrosine kinase activity"/>
    <property type="evidence" value="ECO:0007669"/>
    <property type="project" value="UniProtKB-EC"/>
</dbReference>
<dbReference type="AlphaFoldDB" id="A0ABD2PUM9"/>
<dbReference type="PANTHER" id="PTHR24418">
    <property type="entry name" value="TYROSINE-PROTEIN KINASE"/>
    <property type="match status" value="1"/>
</dbReference>
<evidence type="ECO:0000313" key="15">
    <source>
        <dbReference type="Proteomes" id="UP001626550"/>
    </source>
</evidence>
<evidence type="ECO:0000256" key="5">
    <source>
        <dbReference type="ARBA" id="ARBA00022840"/>
    </source>
</evidence>
<dbReference type="InterPro" id="IPR000980">
    <property type="entry name" value="SH2"/>
</dbReference>
<comment type="subcellular location">
    <subcellularLocation>
        <location evidence="1">Endomembrane system</location>
    </subcellularLocation>
</comment>
<name>A0ABD2PUM9_9PLAT</name>
<evidence type="ECO:0000256" key="7">
    <source>
        <dbReference type="ARBA" id="ARBA00023137"/>
    </source>
</evidence>
<organism evidence="14 15">
    <name type="scientific">Cichlidogyrus casuarinus</name>
    <dbReference type="NCBI Taxonomy" id="1844966"/>
    <lineage>
        <taxon>Eukaryota</taxon>
        <taxon>Metazoa</taxon>
        <taxon>Spiralia</taxon>
        <taxon>Lophotrochozoa</taxon>
        <taxon>Platyhelminthes</taxon>
        <taxon>Monogenea</taxon>
        <taxon>Monopisthocotylea</taxon>
        <taxon>Dactylogyridea</taxon>
        <taxon>Ancyrocephalidae</taxon>
        <taxon>Cichlidogyrus</taxon>
    </lineage>
</organism>
<dbReference type="SUPFAM" id="SSF50044">
    <property type="entry name" value="SH3-domain"/>
    <property type="match status" value="1"/>
</dbReference>
<dbReference type="SUPFAM" id="SSF55550">
    <property type="entry name" value="SH2 domain"/>
    <property type="match status" value="1"/>
</dbReference>
<keyword evidence="9" id="KW-0727">SH2 domain</keyword>
<feature type="domain" description="SH2" evidence="12">
    <location>
        <begin position="71"/>
        <end position="194"/>
    </location>
</feature>
<proteinExistence type="inferred from homology"/>
<evidence type="ECO:0000256" key="1">
    <source>
        <dbReference type="ARBA" id="ARBA00004308"/>
    </source>
</evidence>
<comment type="similarity">
    <text evidence="11">Belongs to the protein kinase superfamily. Tyr protein kinase family.</text>
</comment>
<evidence type="ECO:0000256" key="11">
    <source>
        <dbReference type="RuleBase" id="RU362096"/>
    </source>
</evidence>
<evidence type="ECO:0000256" key="4">
    <source>
        <dbReference type="ARBA" id="ARBA00022777"/>
    </source>
</evidence>
<keyword evidence="15" id="KW-1185">Reference proteome</keyword>
<dbReference type="Pfam" id="PF07714">
    <property type="entry name" value="PK_Tyr_Ser-Thr"/>
    <property type="match status" value="1"/>
</dbReference>
<dbReference type="GO" id="GO:0005524">
    <property type="term" value="F:ATP binding"/>
    <property type="evidence" value="ECO:0007669"/>
    <property type="project" value="UniProtKB-UniRule"/>
</dbReference>
<dbReference type="PROSITE" id="PS00107">
    <property type="entry name" value="PROTEIN_KINASE_ATP"/>
    <property type="match status" value="1"/>
</dbReference>
<evidence type="ECO:0000259" key="12">
    <source>
        <dbReference type="PROSITE" id="PS50001"/>
    </source>
</evidence>
<keyword evidence="6" id="KW-0472">Membrane</keyword>
<keyword evidence="4 11" id="KW-0418">Kinase</keyword>
<dbReference type="Proteomes" id="UP001626550">
    <property type="component" value="Unassembled WGS sequence"/>
</dbReference>
<evidence type="ECO:0000259" key="13">
    <source>
        <dbReference type="PROSITE" id="PS50011"/>
    </source>
</evidence>
<evidence type="ECO:0000313" key="14">
    <source>
        <dbReference type="EMBL" id="KAL3311177.1"/>
    </source>
</evidence>
<dbReference type="InterPro" id="IPR008266">
    <property type="entry name" value="Tyr_kinase_AS"/>
</dbReference>
<keyword evidence="7 11" id="KW-0829">Tyrosine-protein kinase</keyword>
<dbReference type="EMBL" id="JBJKFK010002392">
    <property type="protein sequence ID" value="KAL3311177.1"/>
    <property type="molecule type" value="Genomic_DNA"/>
</dbReference>
<dbReference type="GO" id="GO:0012505">
    <property type="term" value="C:endomembrane system"/>
    <property type="evidence" value="ECO:0007669"/>
    <property type="project" value="UniProtKB-SubCell"/>
</dbReference>
<dbReference type="GO" id="GO:0030182">
    <property type="term" value="P:neuron differentiation"/>
    <property type="evidence" value="ECO:0007669"/>
    <property type="project" value="UniProtKB-ARBA"/>
</dbReference>
<dbReference type="InterPro" id="IPR000719">
    <property type="entry name" value="Prot_kinase_dom"/>
</dbReference>
<evidence type="ECO:0000256" key="6">
    <source>
        <dbReference type="ARBA" id="ARBA00023136"/>
    </source>
</evidence>
<keyword evidence="2 11" id="KW-0808">Transferase</keyword>
<dbReference type="InterPro" id="IPR036860">
    <property type="entry name" value="SH2_dom_sf"/>
</dbReference>
<dbReference type="EC" id="2.7.10.2" evidence="11"/>
<reference evidence="14 15" key="1">
    <citation type="submission" date="2024-11" db="EMBL/GenBank/DDBJ databases">
        <title>Adaptive evolution of stress response genes in parasites aligns with host niche diversity.</title>
        <authorList>
            <person name="Hahn C."/>
            <person name="Resl P."/>
        </authorList>
    </citation>
    <scope>NUCLEOTIDE SEQUENCE [LARGE SCALE GENOMIC DNA]</scope>
    <source>
        <strain evidence="14">EGGRZ-B1_66</strain>
        <tissue evidence="14">Body</tissue>
    </source>
</reference>
<protein>
    <recommendedName>
        <fullName evidence="11">Tyrosine-protein kinase</fullName>
        <ecNumber evidence="11">2.7.10.2</ecNumber>
    </recommendedName>
</protein>
<evidence type="ECO:0000256" key="8">
    <source>
        <dbReference type="ARBA" id="ARBA00051245"/>
    </source>
</evidence>
<sequence>MGNSYSKTTIQTTPDGRRFVRFRAIHSYEPINKSNQLRYKVGAIFMVDESTVNSPWVNAVKVKSRKEGLVWKNYLVRDDNSAKSHPAWLEIDRAEASRRLCASELKSGTFILRPSSRKNRQALTILDQNNKNKPVWHYRIAKDTQTGHIKLLGVGKDATSFETVHQLVDHYRRYNRGIVCLLTDAFPKDLNPPTTFEQLEVDRNSIKLLTLIGKGNFGEVHLAIMNKVEVAVKMLHPDNINPAQKGSFKTEAMVMHQLEHRNVVSLLGICTVPDKKPTYIITELMHKGSLKDYLHTEEGKDLKELYLYDILLQIAQGMIYISSKNLVHHDLRAQNILVNRSRDVKIADFGLTKYATTANQDEQQNRGKFPVKWTAPECRESIFTEKSDVWSFAVVVFEVMTHGRTPYPDYKKEKLNDLQDDIRNGYRMPKPIECCDQVYEFMINCWNLNPDERPSFHDARTFFKALTDDTDFDYLDADTDSLTQ</sequence>
<gene>
    <name evidence="14" type="ORF">Ciccas_010244</name>
</gene>
<dbReference type="InterPro" id="IPR001245">
    <property type="entry name" value="Ser-Thr/Tyr_kinase_cat_dom"/>
</dbReference>
<dbReference type="InterPro" id="IPR017441">
    <property type="entry name" value="Protein_kinase_ATP_BS"/>
</dbReference>
<dbReference type="PROSITE" id="PS50011">
    <property type="entry name" value="PROTEIN_KINASE_DOM"/>
    <property type="match status" value="1"/>
</dbReference>
<dbReference type="GO" id="GO:0048468">
    <property type="term" value="P:cell development"/>
    <property type="evidence" value="ECO:0007669"/>
    <property type="project" value="UniProtKB-ARBA"/>
</dbReference>
<dbReference type="InterPro" id="IPR011009">
    <property type="entry name" value="Kinase-like_dom_sf"/>
</dbReference>
<keyword evidence="5 10" id="KW-0067">ATP-binding</keyword>
<dbReference type="InterPro" id="IPR036028">
    <property type="entry name" value="SH3-like_dom_sf"/>
</dbReference>
<dbReference type="PROSITE" id="PS00109">
    <property type="entry name" value="PROTEIN_KINASE_TYR"/>
    <property type="match status" value="1"/>
</dbReference>
<comment type="caution">
    <text evidence="14">The sequence shown here is derived from an EMBL/GenBank/DDBJ whole genome shotgun (WGS) entry which is preliminary data.</text>
</comment>
<dbReference type="FunFam" id="1.10.510.10:FF:001512">
    <property type="entry name" value="Receptor tyrosine-protein kinase erbB-2"/>
    <property type="match status" value="1"/>
</dbReference>
<dbReference type="SUPFAM" id="SSF56112">
    <property type="entry name" value="Protein kinase-like (PK-like)"/>
    <property type="match status" value="1"/>
</dbReference>
<dbReference type="SMART" id="SM00252">
    <property type="entry name" value="SH2"/>
    <property type="match status" value="1"/>
</dbReference>